<dbReference type="KEGG" id="dgi:Desgi_2407"/>
<keyword evidence="2" id="KW-0418">Kinase</keyword>
<keyword evidence="2" id="KW-0670">Pyruvate</keyword>
<keyword evidence="2" id="KW-0808">Transferase</keyword>
<reference evidence="2 3" key="1">
    <citation type="submission" date="2012-01" db="EMBL/GenBank/DDBJ databases">
        <title>Complete sequence of Desulfotomaculum gibsoniae DSM 7213.</title>
        <authorList>
            <consortium name="US DOE Joint Genome Institute"/>
            <person name="Lucas S."/>
            <person name="Han J."/>
            <person name="Lapidus A."/>
            <person name="Cheng J.-F."/>
            <person name="Goodwin L."/>
            <person name="Pitluck S."/>
            <person name="Peters L."/>
            <person name="Ovchinnikova G."/>
            <person name="Teshima H."/>
            <person name="Detter J.C."/>
            <person name="Han C."/>
            <person name="Tapia R."/>
            <person name="Land M."/>
            <person name="Hauser L."/>
            <person name="Kyrpides N."/>
            <person name="Ivanova N."/>
            <person name="Pagani I."/>
            <person name="Parshina S."/>
            <person name="Plugge C."/>
            <person name="Muyzer G."/>
            <person name="Kuever J."/>
            <person name="Ivanova A."/>
            <person name="Nazina T."/>
            <person name="Klenk H.-P."/>
            <person name="Brambilla E."/>
            <person name="Spring S."/>
            <person name="Stams A.F."/>
            <person name="Woyke T."/>
        </authorList>
    </citation>
    <scope>NUCLEOTIDE SEQUENCE [LARGE SCALE GENOMIC DNA]</scope>
    <source>
        <strain evidence="2 3">DSM 7213</strain>
    </source>
</reference>
<dbReference type="NCBIfam" id="NF006153">
    <property type="entry name" value="PRK08296.1-5"/>
    <property type="match status" value="1"/>
</dbReference>
<organism evidence="2 3">
    <name type="scientific">Desulfoscipio gibsoniae DSM 7213</name>
    <dbReference type="NCBI Taxonomy" id="767817"/>
    <lineage>
        <taxon>Bacteria</taxon>
        <taxon>Bacillati</taxon>
        <taxon>Bacillota</taxon>
        <taxon>Clostridia</taxon>
        <taxon>Eubacteriales</taxon>
        <taxon>Desulfallaceae</taxon>
        <taxon>Desulfoscipio</taxon>
    </lineage>
</organism>
<dbReference type="eggNOG" id="COG3848">
    <property type="taxonomic scope" value="Bacteria"/>
</dbReference>
<dbReference type="PANTHER" id="PTHR43615:SF1">
    <property type="entry name" value="PPDK_N DOMAIN-CONTAINING PROTEIN"/>
    <property type="match status" value="1"/>
</dbReference>
<evidence type="ECO:0000313" key="2">
    <source>
        <dbReference type="EMBL" id="AGL01821.1"/>
    </source>
</evidence>
<dbReference type="NCBIfam" id="NF006151">
    <property type="entry name" value="PRK08296.1-3"/>
    <property type="match status" value="1"/>
</dbReference>
<dbReference type="Pfam" id="PF00391">
    <property type="entry name" value="PEP-utilizers"/>
    <property type="match status" value="1"/>
</dbReference>
<gene>
    <name evidence="2" type="ORF">Desgi_2407</name>
</gene>
<evidence type="ECO:0000259" key="1">
    <source>
        <dbReference type="Pfam" id="PF00391"/>
    </source>
</evidence>
<dbReference type="GO" id="GO:0016301">
    <property type="term" value="F:kinase activity"/>
    <property type="evidence" value="ECO:0007669"/>
    <property type="project" value="UniProtKB-KW"/>
</dbReference>
<protein>
    <submittedName>
        <fullName evidence="2">Phosphoenolpyruvate synthase/pyruvate phosphate dikinase</fullName>
    </submittedName>
</protein>
<dbReference type="NCBIfam" id="NF006152">
    <property type="entry name" value="PRK08296.1-4"/>
    <property type="match status" value="1"/>
</dbReference>
<dbReference type="PANTHER" id="PTHR43615">
    <property type="entry name" value="PHOSPHOENOLPYRUVATE SYNTHASE-RELATED"/>
    <property type="match status" value="1"/>
</dbReference>
<dbReference type="InterPro" id="IPR008279">
    <property type="entry name" value="PEP-util_enz_mobile_dom"/>
</dbReference>
<keyword evidence="3" id="KW-1185">Reference proteome</keyword>
<dbReference type="NCBIfam" id="NF006150">
    <property type="entry name" value="PRK08296.1-2"/>
    <property type="match status" value="1"/>
</dbReference>
<dbReference type="InterPro" id="IPR036637">
    <property type="entry name" value="Phosphohistidine_dom_sf"/>
</dbReference>
<name>R4KQA1_9FIRM</name>
<dbReference type="Gene3D" id="3.50.30.10">
    <property type="entry name" value="Phosphohistidine domain"/>
    <property type="match status" value="1"/>
</dbReference>
<evidence type="ECO:0000313" key="3">
    <source>
        <dbReference type="Proteomes" id="UP000013520"/>
    </source>
</evidence>
<feature type="domain" description="PEP-utilising enzyme mobile" evidence="1">
    <location>
        <begin position="534"/>
        <end position="605"/>
    </location>
</feature>
<dbReference type="SUPFAM" id="SSF52009">
    <property type="entry name" value="Phosphohistidine domain"/>
    <property type="match status" value="1"/>
</dbReference>
<sequence>MSETPRFKKPSEVPVIPGTEGWERMYPYYYRFGIDKDREAYENSTLWYYDGLHYPEPMYPFDLIWDEGWYLGLSQFNTRIFMVPAAFGVDHRIVNGYIYISPVPVTDPKQVEERLQHFLQRAGYYYENWNDLYSLWKGKMEGLIKEIDSIKFTDLPDMEDISIVNEGIGRSSGYELVKKYNHLIDTALLVWQYHFEFLNLCYAAFVTFADFCRKAFSGIDDGTITRMVAGIDVILFQPDMQLRKLAKLAITLGVTGYFKNESTPDEIITALEKSEEGKNWLEQYEQAKYPWFYMSSGTGWYHDHYCWLDRPEIPFMSIKSYIQKAEKGESLDRPTEKLIEERDRIVAEYYSLLQTQEDKDAFDQLLAISQKVFPYTEEHGFYVEHWSHSLIYGKIRELAAVFVKKGLINDIEDIWYLNRFEIGEAIYDLVCAWATGVKACGASYWPQEINWRKGVIDKFRGYTPPPALGVPPEVVTEPFTITLWGITTNRLSDWLDAGSTKAEDMSQLQGHPGSPGIVEGIARVVRGPSELGLLQEGEILVAPTTSPSWAPIFVKVSAAVTDVGGIMSHAAIVCREYGLPAVVGSGYATAAIKTGQKIKVDGYKGIVYILQD</sequence>
<dbReference type="STRING" id="767817.Desgi_2407"/>
<dbReference type="InterPro" id="IPR051549">
    <property type="entry name" value="PEP_Utilizing_Enz"/>
</dbReference>
<dbReference type="RefSeq" id="WP_006523063.1">
    <property type="nucleotide sequence ID" value="NC_021184.1"/>
</dbReference>
<dbReference type="EMBL" id="CP003273">
    <property type="protein sequence ID" value="AGL01821.1"/>
    <property type="molecule type" value="Genomic_DNA"/>
</dbReference>
<dbReference type="AlphaFoldDB" id="R4KQA1"/>
<proteinExistence type="predicted"/>
<dbReference type="Proteomes" id="UP000013520">
    <property type="component" value="Chromosome"/>
</dbReference>
<dbReference type="HOGENOM" id="CLU_031538_0_0_9"/>
<dbReference type="OrthoDB" id="9765468at2"/>
<accession>R4KQA1</accession>